<keyword evidence="4" id="KW-1185">Reference proteome</keyword>
<dbReference type="Gene3D" id="3.40.50.850">
    <property type="entry name" value="Isochorismatase-like"/>
    <property type="match status" value="1"/>
</dbReference>
<protein>
    <submittedName>
        <fullName evidence="3">Nicotinamidase-related amidase</fullName>
    </submittedName>
</protein>
<dbReference type="EMBL" id="FNCS01000001">
    <property type="protein sequence ID" value="SDG27789.1"/>
    <property type="molecule type" value="Genomic_DNA"/>
</dbReference>
<dbReference type="PANTHER" id="PTHR43540:SF9">
    <property type="entry name" value="FAMILY HYDROLASE, PUTATIVE (AFU_ORTHOLOGUE AFUA_2G08700)-RELATED"/>
    <property type="match status" value="1"/>
</dbReference>
<dbReference type="GO" id="GO:0016787">
    <property type="term" value="F:hydrolase activity"/>
    <property type="evidence" value="ECO:0007669"/>
    <property type="project" value="UniProtKB-KW"/>
</dbReference>
<dbReference type="InterPro" id="IPR036380">
    <property type="entry name" value="Isochorismatase-like_sf"/>
</dbReference>
<organism evidence="3 4">
    <name type="scientific">Pelagibacterium luteolum</name>
    <dbReference type="NCBI Taxonomy" id="440168"/>
    <lineage>
        <taxon>Bacteria</taxon>
        <taxon>Pseudomonadati</taxon>
        <taxon>Pseudomonadota</taxon>
        <taxon>Alphaproteobacteria</taxon>
        <taxon>Hyphomicrobiales</taxon>
        <taxon>Devosiaceae</taxon>
        <taxon>Pelagibacterium</taxon>
    </lineage>
</organism>
<dbReference type="InterPro" id="IPR050272">
    <property type="entry name" value="Isochorismatase-like_hydrls"/>
</dbReference>
<sequence length="246" mass="26503">MESRISLVRSRKPERRVSVPSLPFAVEVDLARTAILIIDMQNDFAHEDGWFGARGVPTAQAVALVPQINALTATLRAHEVPIVWLNWGVRADLAELPDTLLARGAQYAGRATYGDRSPTGNGRILVADEWGAQLLSDLKTEAQDLHVSKVRFSGFAHTTLDTILRKMDVTTVLFAGVNTDRCVFATLQDAGSLGYDCVLLSDVTATSSDQTATAVIHDLVMRLYGVVASSADLLSALPSPSTEVNS</sequence>
<reference evidence="3 4" key="1">
    <citation type="submission" date="2016-10" db="EMBL/GenBank/DDBJ databases">
        <authorList>
            <person name="de Groot N.N."/>
        </authorList>
    </citation>
    <scope>NUCLEOTIDE SEQUENCE [LARGE SCALE GENOMIC DNA]</scope>
    <source>
        <strain evidence="3 4">CGMCC 1.10267</strain>
    </source>
</reference>
<dbReference type="PANTHER" id="PTHR43540">
    <property type="entry name" value="PEROXYUREIDOACRYLATE/UREIDOACRYLATE AMIDOHYDROLASE-RELATED"/>
    <property type="match status" value="1"/>
</dbReference>
<dbReference type="InterPro" id="IPR000868">
    <property type="entry name" value="Isochorismatase-like_dom"/>
</dbReference>
<dbReference type="AlphaFoldDB" id="A0A1G7SZG4"/>
<dbReference type="CDD" id="cd00431">
    <property type="entry name" value="cysteine_hydrolases"/>
    <property type="match status" value="1"/>
</dbReference>
<keyword evidence="1" id="KW-0378">Hydrolase</keyword>
<dbReference type="RefSeq" id="WP_090591836.1">
    <property type="nucleotide sequence ID" value="NZ_FNCS01000001.1"/>
</dbReference>
<accession>A0A1G7SZG4</accession>
<dbReference type="SUPFAM" id="SSF52499">
    <property type="entry name" value="Isochorismatase-like hydrolases"/>
    <property type="match status" value="1"/>
</dbReference>
<proteinExistence type="predicted"/>
<dbReference type="Proteomes" id="UP000199495">
    <property type="component" value="Unassembled WGS sequence"/>
</dbReference>
<dbReference type="Pfam" id="PF00857">
    <property type="entry name" value="Isochorismatase"/>
    <property type="match status" value="1"/>
</dbReference>
<evidence type="ECO:0000313" key="3">
    <source>
        <dbReference type="EMBL" id="SDG27789.1"/>
    </source>
</evidence>
<dbReference type="OrthoDB" id="9807387at2"/>
<gene>
    <name evidence="3" type="ORF">SAMN04487974_101795</name>
</gene>
<evidence type="ECO:0000313" key="4">
    <source>
        <dbReference type="Proteomes" id="UP000199495"/>
    </source>
</evidence>
<feature type="domain" description="Isochorismatase-like" evidence="2">
    <location>
        <begin position="33"/>
        <end position="230"/>
    </location>
</feature>
<evidence type="ECO:0000259" key="2">
    <source>
        <dbReference type="Pfam" id="PF00857"/>
    </source>
</evidence>
<dbReference type="STRING" id="440168.SAMN04487974_101795"/>
<evidence type="ECO:0000256" key="1">
    <source>
        <dbReference type="ARBA" id="ARBA00022801"/>
    </source>
</evidence>
<name>A0A1G7SZG4_9HYPH</name>